<evidence type="ECO:0000259" key="1">
    <source>
        <dbReference type="Pfam" id="PF10536"/>
    </source>
</evidence>
<evidence type="ECO:0000313" key="2">
    <source>
        <dbReference type="EMBL" id="RYR26690.1"/>
    </source>
</evidence>
<comment type="caution">
    <text evidence="2">The sequence shown here is derived from an EMBL/GenBank/DDBJ whole genome shotgun (WGS) entry which is preliminary data.</text>
</comment>
<organism evidence="2 3">
    <name type="scientific">Arachis hypogaea</name>
    <name type="common">Peanut</name>
    <dbReference type="NCBI Taxonomy" id="3818"/>
    <lineage>
        <taxon>Eukaryota</taxon>
        <taxon>Viridiplantae</taxon>
        <taxon>Streptophyta</taxon>
        <taxon>Embryophyta</taxon>
        <taxon>Tracheophyta</taxon>
        <taxon>Spermatophyta</taxon>
        <taxon>Magnoliopsida</taxon>
        <taxon>eudicotyledons</taxon>
        <taxon>Gunneridae</taxon>
        <taxon>Pentapetalae</taxon>
        <taxon>rosids</taxon>
        <taxon>fabids</taxon>
        <taxon>Fabales</taxon>
        <taxon>Fabaceae</taxon>
        <taxon>Papilionoideae</taxon>
        <taxon>50 kb inversion clade</taxon>
        <taxon>dalbergioids sensu lato</taxon>
        <taxon>Dalbergieae</taxon>
        <taxon>Pterocarpus clade</taxon>
        <taxon>Arachis</taxon>
    </lineage>
</organism>
<protein>
    <recommendedName>
        <fullName evidence="1">Aminotransferase-like plant mobile domain-containing protein</fullName>
    </recommendedName>
</protein>
<dbReference type="EMBL" id="SDMP01000012">
    <property type="protein sequence ID" value="RYR26690.1"/>
    <property type="molecule type" value="Genomic_DNA"/>
</dbReference>
<keyword evidence="3" id="KW-1185">Reference proteome</keyword>
<sequence>MLSALVKRWRWETHTFVLPLGEVTVTFEDVLHIFVLPIDGEVVTGWTDSSHDFLVTQSLAIFGSEPVVSSSSKSCINLTWVHHIRDTELLDTEKSVQRYIRCHIFSLLGNTLFVDKSTVYAHAKWSHHPRTRAWMSRSATSIRHEIDYMNERPYIDIIIPAELHEHLDVCDTVGPLLSFECIEWHPANRVGRQYGYAQSPPPFACTSHPS</sequence>
<dbReference type="Proteomes" id="UP000289738">
    <property type="component" value="Chromosome B02"/>
</dbReference>
<dbReference type="InterPro" id="IPR044824">
    <property type="entry name" value="MAIN-like"/>
</dbReference>
<dbReference type="PANTHER" id="PTHR46033">
    <property type="entry name" value="PROTEIN MAIN-LIKE 2"/>
    <property type="match status" value="1"/>
</dbReference>
<proteinExistence type="predicted"/>
<name>A0A445AJZ2_ARAHY</name>
<dbReference type="PANTHER" id="PTHR46033:SF8">
    <property type="entry name" value="PROTEIN MAINTENANCE OF MERISTEMS-LIKE"/>
    <property type="match status" value="1"/>
</dbReference>
<accession>A0A445AJZ2</accession>
<evidence type="ECO:0000313" key="3">
    <source>
        <dbReference type="Proteomes" id="UP000289738"/>
    </source>
</evidence>
<gene>
    <name evidence="2" type="ORF">Ahy_B02g060982</name>
</gene>
<feature type="domain" description="Aminotransferase-like plant mobile" evidence="1">
    <location>
        <begin position="2"/>
        <end position="118"/>
    </location>
</feature>
<dbReference type="Pfam" id="PF10536">
    <property type="entry name" value="PMD"/>
    <property type="match status" value="1"/>
</dbReference>
<dbReference type="InterPro" id="IPR019557">
    <property type="entry name" value="AminoTfrase-like_pln_mobile"/>
</dbReference>
<reference evidence="2 3" key="1">
    <citation type="submission" date="2019-01" db="EMBL/GenBank/DDBJ databases">
        <title>Sequencing of cultivated peanut Arachis hypogaea provides insights into genome evolution and oil improvement.</title>
        <authorList>
            <person name="Chen X."/>
        </authorList>
    </citation>
    <scope>NUCLEOTIDE SEQUENCE [LARGE SCALE GENOMIC DNA]</scope>
    <source>
        <strain evidence="3">cv. Fuhuasheng</strain>
        <tissue evidence="2">Leaves</tissue>
    </source>
</reference>
<dbReference type="GO" id="GO:0010073">
    <property type="term" value="P:meristem maintenance"/>
    <property type="evidence" value="ECO:0007669"/>
    <property type="project" value="InterPro"/>
</dbReference>
<dbReference type="AlphaFoldDB" id="A0A445AJZ2"/>